<proteinExistence type="inferred from homology"/>
<dbReference type="EMBL" id="MKGQ01000004">
    <property type="protein sequence ID" value="OKP04585.1"/>
    <property type="molecule type" value="Genomic_DNA"/>
</dbReference>
<dbReference type="PRINTS" id="PR01369">
    <property type="entry name" value="INTIMIN"/>
</dbReference>
<comment type="caution">
    <text evidence="5">The sequence shown here is derived from an EMBL/GenBank/DDBJ whole genome shotgun (WGS) entry which is preliminary data.</text>
</comment>
<keyword evidence="6" id="KW-1185">Reference proteome</keyword>
<dbReference type="InterPro" id="IPR003535">
    <property type="entry name" value="Intimin/invasin_bac"/>
</dbReference>
<dbReference type="FunFam" id="2.40.160.160:FF:000001">
    <property type="entry name" value="Intimin-like inverse autotransporter SinH"/>
    <property type="match status" value="1"/>
</dbReference>
<dbReference type="GO" id="GO:0007155">
    <property type="term" value="P:cell adhesion"/>
    <property type="evidence" value="ECO:0007669"/>
    <property type="project" value="InterPro"/>
</dbReference>
<comment type="similarity">
    <text evidence="1">Belongs to the intimin/invasin family.</text>
</comment>
<dbReference type="GO" id="GO:0009279">
    <property type="term" value="C:cell outer membrane"/>
    <property type="evidence" value="ECO:0007669"/>
    <property type="project" value="TreeGrafter"/>
</dbReference>
<evidence type="ECO:0000256" key="1">
    <source>
        <dbReference type="ARBA" id="ARBA00010116"/>
    </source>
</evidence>
<dbReference type="AlphaFoldDB" id="A0A1Q5TWG0"/>
<dbReference type="PANTHER" id="PTHR39576:SF2">
    <property type="entry name" value="ATTACHING AND EFFACING PROTEIN HOMOLOG-RELATED"/>
    <property type="match status" value="1"/>
</dbReference>
<dbReference type="InterPro" id="IPR051715">
    <property type="entry name" value="Intimin-Invasin_domain"/>
</dbReference>
<dbReference type="SUPFAM" id="SSF49373">
    <property type="entry name" value="Invasin/intimin cell-adhesion fragments"/>
    <property type="match status" value="1"/>
</dbReference>
<dbReference type="STRING" id="1873482.Xedl_00947"/>
<gene>
    <name evidence="5" type="ORF">Xedl_00947</name>
</gene>
<protein>
    <submittedName>
        <fullName evidence="5">Putative invasin</fullName>
    </submittedName>
</protein>
<accession>A0A1Q5TWG0</accession>
<dbReference type="InterPro" id="IPR038177">
    <property type="entry name" value="IAT_beta_sf"/>
</dbReference>
<feature type="chain" id="PRO_5012434434" evidence="3">
    <location>
        <begin position="31"/>
        <end position="1058"/>
    </location>
</feature>
<dbReference type="Gene3D" id="2.40.160.160">
    <property type="entry name" value="Inverse autotransporter, beta-domain"/>
    <property type="match status" value="1"/>
</dbReference>
<dbReference type="PANTHER" id="PTHR39576">
    <property type="entry name" value="ATTACHING AND EFFACING PROTEIN HOMOLOG-RELATED-RELATED"/>
    <property type="match status" value="1"/>
</dbReference>
<name>A0A1Q5TWG0_9GAMM</name>
<dbReference type="Proteomes" id="UP000186268">
    <property type="component" value="Unassembled WGS sequence"/>
</dbReference>
<evidence type="ECO:0000256" key="3">
    <source>
        <dbReference type="SAM" id="SignalP"/>
    </source>
</evidence>
<feature type="domain" description="Inverse autotransporter beta-domain" evidence="4">
    <location>
        <begin position="81"/>
        <end position="352"/>
    </location>
</feature>
<feature type="region of interest" description="Disordered" evidence="2">
    <location>
        <begin position="625"/>
        <end position="644"/>
    </location>
</feature>
<dbReference type="InterPro" id="IPR024519">
    <property type="entry name" value="IAT_beta"/>
</dbReference>
<organism evidence="5 6">
    <name type="scientific">Xenorhabdus eapokensis</name>
    <dbReference type="NCBI Taxonomy" id="1873482"/>
    <lineage>
        <taxon>Bacteria</taxon>
        <taxon>Pseudomonadati</taxon>
        <taxon>Pseudomonadota</taxon>
        <taxon>Gammaproteobacteria</taxon>
        <taxon>Enterobacterales</taxon>
        <taxon>Morganellaceae</taxon>
        <taxon>Xenorhabdus</taxon>
    </lineage>
</organism>
<dbReference type="InterPro" id="IPR013783">
    <property type="entry name" value="Ig-like_fold"/>
</dbReference>
<dbReference type="RefSeq" id="WP_083600270.1">
    <property type="nucleotide sequence ID" value="NZ_MKGQ01000004.1"/>
</dbReference>
<evidence type="ECO:0000313" key="5">
    <source>
        <dbReference type="EMBL" id="OKP04585.1"/>
    </source>
</evidence>
<dbReference type="InterPro" id="IPR008964">
    <property type="entry name" value="Invasin/intimin_cell_adhesion"/>
</dbReference>
<evidence type="ECO:0000259" key="4">
    <source>
        <dbReference type="Pfam" id="PF11924"/>
    </source>
</evidence>
<dbReference type="Gene3D" id="2.60.40.10">
    <property type="entry name" value="Immunoglobulins"/>
    <property type="match status" value="2"/>
</dbReference>
<sequence length="1058" mass="117540">MDSYINHKVFRLSILMYSLFLPFTPTSALSAGEKVQENRIGDRAFLQPSANENHVNLAQNKQAAADNEVNVIAQNIHRVSNILSSSPSQLTEQAKSYALGKVNGAISSETQKWLSRFGTANINFTLDKKGKLDSSSLDLLLPLYDNKADWLVFSQLGYRRHDSRNILNLGLGGRYFTPNWMYGLNTFFDNDFTGQNKRMGFGGEIWTDYAKFSANTYWRISKWRQSPKELDYDERPANGFDINGIFFLPAYPSLGGKLSYEQYFGDNVALFNRDTKQKNPTLARIGLNYTPIPLMTMGVDYKLGNSGHSETLFLANLNYRFGMPFENQISPSSVDDVRTLSGSRYDLVERNNHIVLDYKKKPEFNLTLPNILSGYSSQHIQITPNMTAEHKLKKLSWQANEAFRKNGGAIIPHGKSVELDLPKYSAKGVNSYVLSAIADVDGSNKPKTTQMNVMVEPFAIKEQSIKPSSQGPAISNGKPAYDLAATITYGNKNNLPIKNKAIPNVKWSIEPPDEHATLHWNEAGMTDDNGQLTATLSSTQPLKPNTKIYLTMDDQPKLEIKGDKPLTFIPLSDALQAKDFVFDNKAPYEATEQNPIIVTATVFDTDGNPIKKKMDMNLQWSTEPSDLSGLSVTPEKGYENGSDEDGKIKAIVTSTRAVKGAKVGVLINGKHQSFSEPFDFITPENLKIKLGDISATISTQGAVKADGKEYYTFKVPILDENGNPLKNQSIGNQFKTELAMQGSAKPAPQEVKLEIPANPTTDAEGNLALNMTSSVGVTNVYFTIYPDSSGTDTAEGKASEAVIFEPFPELTGIIIFGRSAGMQKYIPPQGRLYNVHKDIRVNLSRDGKTGILQESPSLKLLSVKSSNLKLVTADLSYGYIKFHPSGFSTEPWPVTVTITVVDEETQITHSYYHTFNPRRFIALLEEPMVSLSNLKDGCGYDTNDVERPYWWTDGSSNKSPNFGLTPFDTPPSNATALDIGIDPYNNQSSLSYEYDKTNFPDFGLNLLQYGNALHGKTLKVYSPQEDRVYAYDVETRTAKLVDPQSTEQAYAICVLRNN</sequence>
<reference evidence="5 6" key="1">
    <citation type="submission" date="2016-09" db="EMBL/GenBank/DDBJ databases">
        <title>Xenorhabdus thuongxuanensis sp. nov. and Xenorhabdus eapokensis sp. nov., isolated from Steinernema species.</title>
        <authorList>
            <person name="Kaempfer P."/>
            <person name="Tobias N.J."/>
            <person name="Phan Ke L."/>
            <person name="Bode H.B."/>
            <person name="Glaeser S.P."/>
        </authorList>
    </citation>
    <scope>NUCLEOTIDE SEQUENCE [LARGE SCALE GENOMIC DNA]</scope>
    <source>
        <strain evidence="5 6">DL20</strain>
    </source>
</reference>
<evidence type="ECO:0000313" key="6">
    <source>
        <dbReference type="Proteomes" id="UP000186268"/>
    </source>
</evidence>
<dbReference type="OrthoDB" id="6437047at2"/>
<keyword evidence="3" id="KW-0732">Signal</keyword>
<dbReference type="Pfam" id="PF11924">
    <property type="entry name" value="IAT_beta"/>
    <property type="match status" value="1"/>
</dbReference>
<evidence type="ECO:0000256" key="2">
    <source>
        <dbReference type="SAM" id="MobiDB-lite"/>
    </source>
</evidence>
<feature type="signal peptide" evidence="3">
    <location>
        <begin position="1"/>
        <end position="30"/>
    </location>
</feature>